<gene>
    <name evidence="2" type="ORF">SDC9_209260</name>
</gene>
<protein>
    <recommendedName>
        <fullName evidence="1">Anti-sigma-28 factor FlgM C-terminal domain-containing protein</fullName>
    </recommendedName>
</protein>
<feature type="domain" description="Anti-sigma-28 factor FlgM C-terminal" evidence="1">
    <location>
        <begin position="32"/>
        <end position="89"/>
    </location>
</feature>
<dbReference type="InterPro" id="IPR035890">
    <property type="entry name" value="Anti-sigma-28_factor_FlgM_sf"/>
</dbReference>
<organism evidence="2">
    <name type="scientific">bioreactor metagenome</name>
    <dbReference type="NCBI Taxonomy" id="1076179"/>
    <lineage>
        <taxon>unclassified sequences</taxon>
        <taxon>metagenomes</taxon>
        <taxon>ecological metagenomes</taxon>
    </lineage>
</organism>
<dbReference type="Pfam" id="PF04316">
    <property type="entry name" value="FlgM"/>
    <property type="match status" value="1"/>
</dbReference>
<evidence type="ECO:0000259" key="1">
    <source>
        <dbReference type="Pfam" id="PF04316"/>
    </source>
</evidence>
<evidence type="ECO:0000313" key="2">
    <source>
        <dbReference type="EMBL" id="MPN61522.1"/>
    </source>
</evidence>
<comment type="caution">
    <text evidence="2">The sequence shown here is derived from an EMBL/GenBank/DDBJ whole genome shotgun (WGS) entry which is preliminary data.</text>
</comment>
<dbReference type="SUPFAM" id="SSF101498">
    <property type="entry name" value="Anti-sigma factor FlgM"/>
    <property type="match status" value="1"/>
</dbReference>
<reference evidence="2" key="1">
    <citation type="submission" date="2019-08" db="EMBL/GenBank/DDBJ databases">
        <authorList>
            <person name="Kucharzyk K."/>
            <person name="Murdoch R.W."/>
            <person name="Higgins S."/>
            <person name="Loffler F."/>
        </authorList>
    </citation>
    <scope>NUCLEOTIDE SEQUENCE</scope>
</reference>
<dbReference type="AlphaFoldDB" id="A0A645JEB0"/>
<dbReference type="InterPro" id="IPR031316">
    <property type="entry name" value="FlgM_C"/>
</dbReference>
<dbReference type="EMBL" id="VSSQ01138236">
    <property type="protein sequence ID" value="MPN61522.1"/>
    <property type="molecule type" value="Genomic_DNA"/>
</dbReference>
<proteinExistence type="predicted"/>
<sequence>MKVGSISPIVGQYNKMQVEAVHVRPQIQQTTDRVELSHEAKLFTEAFSAVRKSMQENSSTQAVRVNQIMEQMRNGDYKVEVKDICDKLLS</sequence>
<name>A0A645JEB0_9ZZZZ</name>
<accession>A0A645JEB0</accession>